<comment type="caution">
    <text evidence="2">The sequence shown here is derived from an EMBL/GenBank/DDBJ whole genome shotgun (WGS) entry which is preliminary data.</text>
</comment>
<keyword evidence="1" id="KW-0175">Coiled coil</keyword>
<evidence type="ECO:0000256" key="1">
    <source>
        <dbReference type="SAM" id="Coils"/>
    </source>
</evidence>
<keyword evidence="4" id="KW-1185">Reference proteome</keyword>
<dbReference type="AlphaFoldDB" id="A0A9P1BHF6"/>
<feature type="coiled-coil region" evidence="1">
    <location>
        <begin position="261"/>
        <end position="352"/>
    </location>
</feature>
<sequence length="445" mass="51109">MDEVEEATEALLAWGQQALAAKPGASEASEASELKILHQEVEELEAQVALFGERQVRECRLSAKCEAHVVEAQMEAEVQQEREELRRMEDQVAQSEQALRRCDRRRTETAKFLKRAPELPDAKTHLEEEKLQESEQQELLRTEEELEQQFVQQRQELLAELHAEEFRQELVMERLRRCLSSLESSAAEAEEKAKECTALRSTAATVQERLEQCNSRVEDLEALAASCSKALRESSVQLVEFEQDSAVLHQELEEDVGFPVAEEMQEREEQLIQQMKDILEANSDSVAEDALEESKRQKAQLEEVVATIRAQLGILENCEELQESAFQLRDELKSLSLAQESLVQTRDKLEDEIMQDNSFRYAEAKVQEQTAQEMVVVKQLKSELQLAEKVLLDDLSAKLAARERRVQLLAEQFRRRRSCQAEPMRKLIRKDEADGFVATKTGKRW</sequence>
<evidence type="ECO:0000313" key="2">
    <source>
        <dbReference type="EMBL" id="CAI3972780.1"/>
    </source>
</evidence>
<dbReference type="Proteomes" id="UP001152797">
    <property type="component" value="Unassembled WGS sequence"/>
</dbReference>
<dbReference type="EMBL" id="CAMXCT010000035">
    <property type="protein sequence ID" value="CAI3972780.1"/>
    <property type="molecule type" value="Genomic_DNA"/>
</dbReference>
<reference evidence="3" key="2">
    <citation type="submission" date="2024-04" db="EMBL/GenBank/DDBJ databases">
        <authorList>
            <person name="Chen Y."/>
            <person name="Shah S."/>
            <person name="Dougan E. K."/>
            <person name="Thang M."/>
            <person name="Chan C."/>
        </authorList>
    </citation>
    <scope>NUCLEOTIDE SEQUENCE [LARGE SCALE GENOMIC DNA]</scope>
</reference>
<organism evidence="2">
    <name type="scientific">Cladocopium goreaui</name>
    <dbReference type="NCBI Taxonomy" id="2562237"/>
    <lineage>
        <taxon>Eukaryota</taxon>
        <taxon>Sar</taxon>
        <taxon>Alveolata</taxon>
        <taxon>Dinophyceae</taxon>
        <taxon>Suessiales</taxon>
        <taxon>Symbiodiniaceae</taxon>
        <taxon>Cladocopium</taxon>
    </lineage>
</organism>
<feature type="coiled-coil region" evidence="1">
    <location>
        <begin position="27"/>
        <end position="105"/>
    </location>
</feature>
<evidence type="ECO:0000313" key="3">
    <source>
        <dbReference type="EMBL" id="CAL1126155.1"/>
    </source>
</evidence>
<reference evidence="2" key="1">
    <citation type="submission" date="2022-10" db="EMBL/GenBank/DDBJ databases">
        <authorList>
            <person name="Chen Y."/>
            <person name="Dougan E. K."/>
            <person name="Chan C."/>
            <person name="Rhodes N."/>
            <person name="Thang M."/>
        </authorList>
    </citation>
    <scope>NUCLEOTIDE SEQUENCE</scope>
</reference>
<feature type="coiled-coil region" evidence="1">
    <location>
        <begin position="129"/>
        <end position="223"/>
    </location>
</feature>
<dbReference type="OrthoDB" id="448561at2759"/>
<protein>
    <submittedName>
        <fullName evidence="2">Uncharacterized protein</fullName>
    </submittedName>
</protein>
<dbReference type="EMBL" id="CAMXCT030000035">
    <property type="protein sequence ID" value="CAL4760092.1"/>
    <property type="molecule type" value="Genomic_DNA"/>
</dbReference>
<dbReference type="EMBL" id="CAMXCT020000035">
    <property type="protein sequence ID" value="CAL1126155.1"/>
    <property type="molecule type" value="Genomic_DNA"/>
</dbReference>
<accession>A0A9P1BHF6</accession>
<name>A0A9P1BHF6_9DINO</name>
<gene>
    <name evidence="2" type="ORF">C1SCF055_LOCUS1337</name>
</gene>
<evidence type="ECO:0000313" key="4">
    <source>
        <dbReference type="Proteomes" id="UP001152797"/>
    </source>
</evidence>
<proteinExistence type="predicted"/>